<dbReference type="PANTHER" id="PTHR34861:SF10">
    <property type="entry name" value="CYCLASE"/>
    <property type="match status" value="1"/>
</dbReference>
<proteinExistence type="inferred from homology"/>
<evidence type="ECO:0000313" key="2">
    <source>
        <dbReference type="EMBL" id="KFH48610.1"/>
    </source>
</evidence>
<dbReference type="AlphaFoldDB" id="A0A086TGX8"/>
<dbReference type="SUPFAM" id="SSF102198">
    <property type="entry name" value="Putative cyclase"/>
    <property type="match status" value="1"/>
</dbReference>
<reference evidence="3" key="1">
    <citation type="journal article" date="2014" name="Genome Announc.">
        <title>Genome sequence and annotation of Acremonium chrysogenum, producer of the beta-lactam antibiotic cephalosporin C.</title>
        <authorList>
            <person name="Terfehr D."/>
            <person name="Dahlmann T.A."/>
            <person name="Specht T."/>
            <person name="Zadra I."/>
            <person name="Kuernsteiner H."/>
            <person name="Kueck U."/>
        </authorList>
    </citation>
    <scope>NUCLEOTIDE SEQUENCE [LARGE SCALE GENOMIC DNA]</scope>
    <source>
        <strain evidence="3">ATCC 11550 / CBS 779.69 / DSM 880 / IAM 14645 / JCM 23072 / IMI 49137</strain>
    </source>
</reference>
<evidence type="ECO:0000256" key="1">
    <source>
        <dbReference type="ARBA" id="ARBA00007865"/>
    </source>
</evidence>
<dbReference type="Proteomes" id="UP000029964">
    <property type="component" value="Unassembled WGS sequence"/>
</dbReference>
<protein>
    <recommendedName>
        <fullName evidence="4">Cyclase</fullName>
    </recommendedName>
</protein>
<dbReference type="GO" id="GO:0004061">
    <property type="term" value="F:arylformamidase activity"/>
    <property type="evidence" value="ECO:0007669"/>
    <property type="project" value="InterPro"/>
</dbReference>
<dbReference type="Gene3D" id="3.50.30.50">
    <property type="entry name" value="Putative cyclase"/>
    <property type="match status" value="1"/>
</dbReference>
<organism evidence="2 3">
    <name type="scientific">Hapsidospora chrysogenum (strain ATCC 11550 / CBS 779.69 / DSM 880 / IAM 14645 / JCM 23072 / IMI 49137)</name>
    <name type="common">Acremonium chrysogenum</name>
    <dbReference type="NCBI Taxonomy" id="857340"/>
    <lineage>
        <taxon>Eukaryota</taxon>
        <taxon>Fungi</taxon>
        <taxon>Dikarya</taxon>
        <taxon>Ascomycota</taxon>
        <taxon>Pezizomycotina</taxon>
        <taxon>Sordariomycetes</taxon>
        <taxon>Hypocreomycetidae</taxon>
        <taxon>Hypocreales</taxon>
        <taxon>Bionectriaceae</taxon>
        <taxon>Hapsidospora</taxon>
    </lineage>
</organism>
<comment type="similarity">
    <text evidence="1">Belongs to the Cyclase 1 superfamily.</text>
</comment>
<evidence type="ECO:0000313" key="3">
    <source>
        <dbReference type="Proteomes" id="UP000029964"/>
    </source>
</evidence>
<sequence length="354" mass="38341">MAIPPTSVPDFDDLPKVENMPPGYAWGVFDRDGKKDVLGTLNFLTPDIVQASSKEVKDGVSISLNWSLNAMAKIPIPGRGPPEHRIDYKPDTMGSYSGISWDDHLSFNTQSSSQWDSLCHFQHQPSGLAYNGYKPTKDSLAAASSATSQDAPTIDHWHSRGGLVARGVLIDYKAYTEDKGISFHAFDGTSISPADLEACAAHQGVEFRPGDVLIVRTGSTQIIDHLSPEQIQQTMGAAALAGVEGSENTARWLWNKRFAAVASDSNAFEVFPPVKPDGSKGSPADLGKMKYLTGIAVLHHYLLSGFGMPIGELWDLTRLSAYCREKKRYSFMLTSAPLNHPGLIGSPPNALAIL</sequence>
<keyword evidence="3" id="KW-1185">Reference proteome</keyword>
<dbReference type="HOGENOM" id="CLU_030671_1_0_1"/>
<gene>
    <name evidence="2" type="ORF">ACRE_003750</name>
</gene>
<dbReference type="EMBL" id="JPKY01000002">
    <property type="protein sequence ID" value="KFH48610.1"/>
    <property type="molecule type" value="Genomic_DNA"/>
</dbReference>
<dbReference type="InterPro" id="IPR007325">
    <property type="entry name" value="KFase/CYL"/>
</dbReference>
<name>A0A086TGX8_HAPC1</name>
<dbReference type="InterPro" id="IPR037175">
    <property type="entry name" value="KFase_sf"/>
</dbReference>
<comment type="caution">
    <text evidence="2">The sequence shown here is derived from an EMBL/GenBank/DDBJ whole genome shotgun (WGS) entry which is preliminary data.</text>
</comment>
<dbReference type="OrthoDB" id="5396at2759"/>
<accession>A0A086TGX8</accession>
<evidence type="ECO:0008006" key="4">
    <source>
        <dbReference type="Google" id="ProtNLM"/>
    </source>
</evidence>
<dbReference type="GO" id="GO:0019441">
    <property type="term" value="P:L-tryptophan catabolic process to kynurenine"/>
    <property type="evidence" value="ECO:0007669"/>
    <property type="project" value="InterPro"/>
</dbReference>
<dbReference type="PANTHER" id="PTHR34861">
    <property type="match status" value="1"/>
</dbReference>
<dbReference type="Pfam" id="PF04199">
    <property type="entry name" value="Cyclase"/>
    <property type="match status" value="1"/>
</dbReference>